<evidence type="ECO:0000313" key="6">
    <source>
        <dbReference type="EMBL" id="GGO84365.1"/>
    </source>
</evidence>
<feature type="transmembrane region" description="Helical" evidence="3">
    <location>
        <begin position="310"/>
        <end position="329"/>
    </location>
</feature>
<dbReference type="CDD" id="cd21177">
    <property type="entry name" value="LPMO_AA10"/>
    <property type="match status" value="1"/>
</dbReference>
<keyword evidence="3" id="KW-1133">Transmembrane helix</keyword>
<dbReference type="PANTHER" id="PTHR34823">
    <property type="entry name" value="GLCNAC-BINDING PROTEIN A"/>
    <property type="match status" value="1"/>
</dbReference>
<feature type="domain" description="Chitin-binding type-4" evidence="5">
    <location>
        <begin position="31"/>
        <end position="209"/>
    </location>
</feature>
<reference evidence="6" key="2">
    <citation type="submission" date="2020-09" db="EMBL/GenBank/DDBJ databases">
        <authorList>
            <person name="Sun Q."/>
            <person name="Zhou Y."/>
        </authorList>
    </citation>
    <scope>NUCLEOTIDE SEQUENCE</scope>
    <source>
        <strain evidence="6">CGMCC 4.7201</strain>
    </source>
</reference>
<evidence type="ECO:0000313" key="7">
    <source>
        <dbReference type="Proteomes" id="UP000641932"/>
    </source>
</evidence>
<gene>
    <name evidence="6" type="ORF">GCM10012280_15680</name>
</gene>
<dbReference type="Proteomes" id="UP000641932">
    <property type="component" value="Unassembled WGS sequence"/>
</dbReference>
<dbReference type="SUPFAM" id="SSF81296">
    <property type="entry name" value="E set domains"/>
    <property type="match status" value="1"/>
</dbReference>
<dbReference type="RefSeq" id="WP_189130793.1">
    <property type="nucleotide sequence ID" value="NZ_BMMS01000005.1"/>
</dbReference>
<keyword evidence="3" id="KW-0472">Membrane</keyword>
<evidence type="ECO:0000256" key="2">
    <source>
        <dbReference type="SAM" id="MobiDB-lite"/>
    </source>
</evidence>
<accession>A0A918DUD2</accession>
<dbReference type="Gene3D" id="2.70.50.50">
    <property type="entry name" value="chitin-binding protein cbp21"/>
    <property type="match status" value="1"/>
</dbReference>
<organism evidence="6 7">
    <name type="scientific">Wenjunlia tyrosinilytica</name>
    <dbReference type="NCBI Taxonomy" id="1544741"/>
    <lineage>
        <taxon>Bacteria</taxon>
        <taxon>Bacillati</taxon>
        <taxon>Actinomycetota</taxon>
        <taxon>Actinomycetes</taxon>
        <taxon>Kitasatosporales</taxon>
        <taxon>Streptomycetaceae</taxon>
        <taxon>Wenjunlia</taxon>
    </lineage>
</organism>
<evidence type="ECO:0000256" key="4">
    <source>
        <dbReference type="SAM" id="SignalP"/>
    </source>
</evidence>
<dbReference type="Pfam" id="PF03067">
    <property type="entry name" value="LPMO_10"/>
    <property type="match status" value="1"/>
</dbReference>
<protein>
    <recommendedName>
        <fullName evidence="5">Chitin-binding type-4 domain-containing protein</fullName>
    </recommendedName>
</protein>
<dbReference type="PANTHER" id="PTHR34823:SF1">
    <property type="entry name" value="CHITIN-BINDING TYPE-4 DOMAIN-CONTAINING PROTEIN"/>
    <property type="match status" value="1"/>
</dbReference>
<feature type="compositionally biased region" description="Low complexity" evidence="2">
    <location>
        <begin position="234"/>
        <end position="246"/>
    </location>
</feature>
<comment type="caution">
    <text evidence="6">The sequence shown here is derived from an EMBL/GenBank/DDBJ whole genome shotgun (WGS) entry which is preliminary data.</text>
</comment>
<dbReference type="EMBL" id="BMMS01000005">
    <property type="protein sequence ID" value="GGO84365.1"/>
    <property type="molecule type" value="Genomic_DNA"/>
</dbReference>
<feature type="region of interest" description="Disordered" evidence="2">
    <location>
        <begin position="215"/>
        <end position="306"/>
    </location>
</feature>
<feature type="signal peptide" evidence="4">
    <location>
        <begin position="1"/>
        <end position="30"/>
    </location>
</feature>
<feature type="compositionally biased region" description="Low complexity" evidence="2">
    <location>
        <begin position="280"/>
        <end position="291"/>
    </location>
</feature>
<dbReference type="InterPro" id="IPR051024">
    <property type="entry name" value="GlcNAc_Chitin_IntDeg"/>
</dbReference>
<reference evidence="6" key="1">
    <citation type="journal article" date="2014" name="Int. J. Syst. Evol. Microbiol.">
        <title>Complete genome sequence of Corynebacterium casei LMG S-19264T (=DSM 44701T), isolated from a smear-ripened cheese.</title>
        <authorList>
            <consortium name="US DOE Joint Genome Institute (JGI-PGF)"/>
            <person name="Walter F."/>
            <person name="Albersmeier A."/>
            <person name="Kalinowski J."/>
            <person name="Ruckert C."/>
        </authorList>
    </citation>
    <scope>NUCLEOTIDE SEQUENCE</scope>
    <source>
        <strain evidence="6">CGMCC 4.7201</strain>
    </source>
</reference>
<dbReference type="AlphaFoldDB" id="A0A918DUD2"/>
<proteinExistence type="predicted"/>
<feature type="chain" id="PRO_5037461163" description="Chitin-binding type-4 domain-containing protein" evidence="4">
    <location>
        <begin position="31"/>
        <end position="334"/>
    </location>
</feature>
<name>A0A918DUD2_9ACTN</name>
<sequence>MTVHRHTAAATVTAITPLLLTAVAAGPALAHGAPTDPMSRAAACGPVGGAKAGSAACRASVAANGGRTFADWDNLRVAGVAGRDRQVIPDGKLCSAGLDAYKGLDIARADWPATTLGAGRAFTLSYRTTIPHKGSFSLYLTRDTYDPTKPLTWADLESRPFLTVADPPLTGGAYRIKARMPQARAGRHVLYTVWHNTETPDTYYSCSDIVLSGGADENPGSTGAGTDGNGGSDRSGSSKDSTATGGADTGGAGDDAAGKGASDNGGAQPGDAAPQPPSSPSASDGSAASPADPVPPAAAPAGSERDSMPMVAGIAGALALAAFGVFAVVRRRRS</sequence>
<evidence type="ECO:0000259" key="5">
    <source>
        <dbReference type="Pfam" id="PF03067"/>
    </source>
</evidence>
<keyword evidence="7" id="KW-1185">Reference proteome</keyword>
<keyword evidence="1 4" id="KW-0732">Signal</keyword>
<feature type="compositionally biased region" description="Low complexity" evidence="2">
    <location>
        <begin position="254"/>
        <end position="273"/>
    </location>
</feature>
<feature type="compositionally biased region" description="Gly residues" evidence="2">
    <location>
        <begin position="222"/>
        <end position="233"/>
    </location>
</feature>
<keyword evidence="3" id="KW-0812">Transmembrane</keyword>
<evidence type="ECO:0000256" key="1">
    <source>
        <dbReference type="ARBA" id="ARBA00022729"/>
    </source>
</evidence>
<dbReference type="InterPro" id="IPR014756">
    <property type="entry name" value="Ig_E-set"/>
</dbReference>
<evidence type="ECO:0000256" key="3">
    <source>
        <dbReference type="SAM" id="Phobius"/>
    </source>
</evidence>
<dbReference type="InterPro" id="IPR004302">
    <property type="entry name" value="Cellulose/chitin-bd_N"/>
</dbReference>